<dbReference type="InterPro" id="IPR004158">
    <property type="entry name" value="DUF247_pln"/>
</dbReference>
<reference evidence="2" key="1">
    <citation type="journal article" date="2006" name="Science">
        <title>The genome of black cottonwood, Populus trichocarpa (Torr. &amp; Gray).</title>
        <authorList>
            <person name="Tuskan G.A."/>
            <person name="Difazio S."/>
            <person name="Jansson S."/>
            <person name="Bohlmann J."/>
            <person name="Grigoriev I."/>
            <person name="Hellsten U."/>
            <person name="Putnam N."/>
            <person name="Ralph S."/>
            <person name="Rombauts S."/>
            <person name="Salamov A."/>
            <person name="Schein J."/>
            <person name="Sterck L."/>
            <person name="Aerts A."/>
            <person name="Bhalerao R.R."/>
            <person name="Bhalerao R.P."/>
            <person name="Blaudez D."/>
            <person name="Boerjan W."/>
            <person name="Brun A."/>
            <person name="Brunner A."/>
            <person name="Busov V."/>
            <person name="Campbell M."/>
            <person name="Carlson J."/>
            <person name="Chalot M."/>
            <person name="Chapman J."/>
            <person name="Chen G.L."/>
            <person name="Cooper D."/>
            <person name="Coutinho P.M."/>
            <person name="Couturier J."/>
            <person name="Covert S."/>
            <person name="Cronk Q."/>
            <person name="Cunningham R."/>
            <person name="Davis J."/>
            <person name="Degroeve S."/>
            <person name="Dejardin A."/>
            <person name="Depamphilis C."/>
            <person name="Detter J."/>
            <person name="Dirks B."/>
            <person name="Dubchak I."/>
            <person name="Duplessis S."/>
            <person name="Ehlting J."/>
            <person name="Ellis B."/>
            <person name="Gendler K."/>
            <person name="Goodstein D."/>
            <person name="Gribskov M."/>
            <person name="Grimwood J."/>
            <person name="Groover A."/>
            <person name="Gunter L."/>
            <person name="Hamberger B."/>
            <person name="Heinze B."/>
            <person name="Helariutta Y."/>
            <person name="Henrissat B."/>
            <person name="Holligan D."/>
            <person name="Holt R."/>
            <person name="Huang W."/>
            <person name="Islam-Faridi N."/>
            <person name="Jones S."/>
            <person name="Jones-Rhoades M."/>
            <person name="Jorgensen R."/>
            <person name="Joshi C."/>
            <person name="Kangasjarvi J."/>
            <person name="Karlsson J."/>
            <person name="Kelleher C."/>
            <person name="Kirkpatrick R."/>
            <person name="Kirst M."/>
            <person name="Kohler A."/>
            <person name="Kalluri U."/>
            <person name="Larimer F."/>
            <person name="Leebens-Mack J."/>
            <person name="Leple J.C."/>
            <person name="Locascio P."/>
            <person name="Lou Y."/>
            <person name="Lucas S."/>
            <person name="Martin F."/>
            <person name="Montanini B."/>
            <person name="Napoli C."/>
            <person name="Nelson D.R."/>
            <person name="Nelson C."/>
            <person name="Nieminen K."/>
            <person name="Nilsson O."/>
            <person name="Pereda V."/>
            <person name="Peter G."/>
            <person name="Philippe R."/>
            <person name="Pilate G."/>
            <person name="Poliakov A."/>
            <person name="Razumovskaya J."/>
            <person name="Richardson P."/>
            <person name="Rinaldi C."/>
            <person name="Ritland K."/>
            <person name="Rouze P."/>
            <person name="Ryaboy D."/>
            <person name="Schmutz J."/>
            <person name="Schrader J."/>
            <person name="Segerman B."/>
            <person name="Shin H."/>
            <person name="Siddiqui A."/>
            <person name="Sterky F."/>
            <person name="Terry A."/>
            <person name="Tsai C.J."/>
            <person name="Uberbacher E."/>
            <person name="Unneberg P."/>
            <person name="Vahala J."/>
            <person name="Wall K."/>
            <person name="Wessler S."/>
            <person name="Yang G."/>
            <person name="Yin T."/>
            <person name="Douglas C."/>
            <person name="Marra M."/>
            <person name="Sandberg G."/>
            <person name="Van de Peer Y."/>
            <person name="Rokhsar D."/>
        </authorList>
    </citation>
    <scope>NUCLEOTIDE SEQUENCE [LARGE SCALE GENOMIC DNA]</scope>
    <source>
        <strain evidence="2">Nisqually-1</strain>
    </source>
</reference>
<feature type="transmembrane region" description="Helical" evidence="1">
    <location>
        <begin position="408"/>
        <end position="429"/>
    </location>
</feature>
<reference evidence="2" key="2">
    <citation type="submission" date="2017-07" db="EMBL/GenBank/DDBJ databases">
        <title>WGS assembly of Populus trichocarpa.</title>
        <authorList>
            <person name="Tuskan G."/>
            <person name="Difazio S."/>
            <person name="Jansson S."/>
            <person name="Bohlmann J."/>
            <person name="Grigoriev I."/>
            <person name="Hellsten U."/>
            <person name="Putnam N."/>
            <person name="Ralph S."/>
            <person name="Rombauts S."/>
            <person name="Salamov A."/>
            <person name="Schein J."/>
            <person name="Sterck L."/>
            <person name="Aerts A."/>
            <person name="Bhalerao R."/>
            <person name="Bhalerao R."/>
            <person name="Blaudez D."/>
            <person name="Boerjan W."/>
            <person name="Brun A."/>
            <person name="Brunner A."/>
            <person name="Busov V."/>
            <person name="Campbell M."/>
            <person name="Carlson J."/>
            <person name="Chalot M."/>
            <person name="Chapman J."/>
            <person name="Chen G."/>
            <person name="Cooper D."/>
            <person name="Coutinho P."/>
            <person name="Couturier J."/>
            <person name="Covert S."/>
            <person name="Cronk Q."/>
            <person name="Cunningham R."/>
            <person name="Davis J."/>
            <person name="Degroeve S."/>
            <person name="Dejardin A."/>
            <person name="Depamphilis C."/>
            <person name="Detter J."/>
            <person name="Dirks B."/>
            <person name="Dubchak I."/>
            <person name="Duplessis S."/>
            <person name="Ehlting J."/>
            <person name="Ellis B."/>
            <person name="Gendler K."/>
            <person name="Goodstein D."/>
            <person name="Gribskov M."/>
            <person name="Grimwood J."/>
            <person name="Groover A."/>
            <person name="Gunter L."/>
            <person name="Hamberger B."/>
            <person name="Heinze B."/>
            <person name="Helariutta Y."/>
            <person name="Henrissat B."/>
            <person name="Holligan D."/>
            <person name="Holt R."/>
            <person name="Huang W."/>
            <person name="Islam-Faridi N."/>
            <person name="Jones S."/>
            <person name="Jones-Rhoades M."/>
            <person name="Jorgensen R."/>
            <person name="Joshi C."/>
            <person name="Kangasjarvi J."/>
            <person name="Karlsson J."/>
            <person name="Kelleher C."/>
            <person name="Kirkpatrick R."/>
            <person name="Kirst M."/>
            <person name="Kohler A."/>
            <person name="Kalluri U."/>
            <person name="Larimer F."/>
            <person name="Leebens-Mack J."/>
            <person name="Leple J."/>
            <person name="Locascio P."/>
            <person name="Lou Y."/>
            <person name="Lucas S."/>
            <person name="Martin F."/>
            <person name="Montanini B."/>
            <person name="Napoli C."/>
            <person name="Nelson D."/>
            <person name="Nelson C."/>
            <person name="Nieminen K."/>
            <person name="Nilsson O."/>
            <person name="Pereda V."/>
            <person name="Peter G."/>
            <person name="Philippe R."/>
            <person name="Pilate G."/>
            <person name="Poliakov A."/>
            <person name="Razumovskaya J."/>
            <person name="Richardson P."/>
            <person name="Rinaldi C."/>
            <person name="Ritland K."/>
            <person name="Rouze P."/>
            <person name="Ryaboy D."/>
            <person name="Schmutz J."/>
            <person name="Schrader J."/>
            <person name="Segerman B."/>
            <person name="Shin H."/>
            <person name="Siddiqui A."/>
            <person name="Sterky F."/>
            <person name="Terry A."/>
            <person name="Tsai C."/>
            <person name="Uberbacher E."/>
            <person name="Unneberg P."/>
            <person name="Vahala J."/>
            <person name="Wall K."/>
            <person name="Wessler S."/>
            <person name="Yang G."/>
            <person name="Yin T."/>
            <person name="Douglas C."/>
            <person name="Marra M."/>
            <person name="Sandberg G."/>
            <person name="Van De Peer Y."/>
            <person name="Rokhsar D."/>
        </authorList>
    </citation>
    <scope>NUCLEOTIDE SEQUENCE</scope>
    <source>
        <strain evidence="2">Nisqually-1</strain>
    </source>
</reference>
<keyword evidence="1" id="KW-0812">Transmembrane</keyword>
<dbReference type="EMBL" id="KZ623363">
    <property type="protein sequence ID" value="PNS23551.1"/>
    <property type="molecule type" value="Genomic_DNA"/>
</dbReference>
<dbReference type="AlphaFoldDB" id="A0A2K1R8D5"/>
<evidence type="ECO:0000313" key="2">
    <source>
        <dbReference type="EMBL" id="PNS23552.1"/>
    </source>
</evidence>
<keyword evidence="1" id="KW-0472">Membrane</keyword>
<name>A0A2K1R8D5_POPTR</name>
<dbReference type="EMBL" id="KZ623363">
    <property type="protein sequence ID" value="PNS23552.1"/>
    <property type="molecule type" value="Genomic_DNA"/>
</dbReference>
<accession>A0A2K1R8D5</accession>
<dbReference type="STRING" id="3694.A0A2K1R8D5"/>
<sequence>MSSSSTSIDIEHLFKELLKEVPHTMQTTLREEMCIYHVPVHIRQVNEDVYTPQVICIGPIHQKNENQFMKDLKRRYFKQFLNRLPNVKGEQFQKELLSTIKDCEVEIRNCYEDDSFELCKDPKEFLKMIQWDVVFILELFLKTREFKEDSEDMSQDKYKYDCIIGKPWLRAAVQRDLILLENQLPFWILDNLYKIATKYIKPDCSSFLNLTSDYFEEYNKKKINPPYILHFTYLVRFFLSSKHPTTIFTTPIIDCKTTTRLEEAGMKFKPMPYECLLDIKAWSGGPGCNSIKKGELHVPTLEIDYHTECVLRNLMALEQCHFPKESFICQYVKFLDLLVDNDKDADLLIKSKVIINRLGESAAVVNLINDLCKGIVEVSSCYNSLAKKLNDYSDSCCNKRKAFLRRQYFRNVWIGTGTVVGLFVLFITLQNFVRSFL</sequence>
<proteinExistence type="predicted"/>
<keyword evidence="1" id="KW-1133">Transmembrane helix</keyword>
<organism evidence="2">
    <name type="scientific">Populus trichocarpa</name>
    <name type="common">Western balsam poplar</name>
    <name type="synonym">Populus balsamifera subsp. trichocarpa</name>
    <dbReference type="NCBI Taxonomy" id="3694"/>
    <lineage>
        <taxon>Eukaryota</taxon>
        <taxon>Viridiplantae</taxon>
        <taxon>Streptophyta</taxon>
        <taxon>Embryophyta</taxon>
        <taxon>Tracheophyta</taxon>
        <taxon>Spermatophyta</taxon>
        <taxon>Magnoliopsida</taxon>
        <taxon>eudicotyledons</taxon>
        <taxon>Gunneridae</taxon>
        <taxon>Pentapetalae</taxon>
        <taxon>rosids</taxon>
        <taxon>fabids</taxon>
        <taxon>Malpighiales</taxon>
        <taxon>Salicaceae</taxon>
        <taxon>Saliceae</taxon>
        <taxon>Populus</taxon>
    </lineage>
</organism>
<gene>
    <name evidence="2" type="ORF">POPTR_T053500</name>
</gene>
<protein>
    <submittedName>
        <fullName evidence="2">Uncharacterized protein</fullName>
    </submittedName>
</protein>
<dbReference type="PANTHER" id="PTHR31170">
    <property type="entry name" value="BNAC04G53230D PROTEIN"/>
    <property type="match status" value="1"/>
</dbReference>
<dbReference type="Pfam" id="PF03140">
    <property type="entry name" value="DUF247"/>
    <property type="match status" value="1"/>
</dbReference>
<dbReference type="PANTHER" id="PTHR31170:SF9">
    <property type="entry name" value="PROTEIN, PUTATIVE (DUF247)-RELATED"/>
    <property type="match status" value="1"/>
</dbReference>
<evidence type="ECO:0000256" key="1">
    <source>
        <dbReference type="SAM" id="Phobius"/>
    </source>
</evidence>